<accession>A0A3A8P8W6</accession>
<feature type="transmembrane region" description="Helical" evidence="7">
    <location>
        <begin position="20"/>
        <end position="38"/>
    </location>
</feature>
<keyword evidence="10" id="KW-1185">Reference proteome</keyword>
<keyword evidence="6 7" id="KW-0472">Membrane</keyword>
<dbReference type="OrthoDB" id="4008739at2"/>
<name>A0A3A8P8W6_9BACT</name>
<feature type="non-terminal residue" evidence="9">
    <location>
        <position position="107"/>
    </location>
</feature>
<evidence type="ECO:0000256" key="7">
    <source>
        <dbReference type="SAM" id="Phobius"/>
    </source>
</evidence>
<dbReference type="SUPFAM" id="SSF103473">
    <property type="entry name" value="MFS general substrate transporter"/>
    <property type="match status" value="1"/>
</dbReference>
<dbReference type="PANTHER" id="PTHR48023">
    <property type="entry name" value="D-XYLOSE-PROTON SYMPORTER-LIKE 2"/>
    <property type="match status" value="1"/>
</dbReference>
<evidence type="ECO:0000313" key="10">
    <source>
        <dbReference type="Proteomes" id="UP000267003"/>
    </source>
</evidence>
<dbReference type="InterPro" id="IPR005828">
    <property type="entry name" value="MFS_sugar_transport-like"/>
</dbReference>
<protein>
    <submittedName>
        <fullName evidence="9">MFS transporter</fullName>
    </submittedName>
</protein>
<evidence type="ECO:0000256" key="1">
    <source>
        <dbReference type="ARBA" id="ARBA00004370"/>
    </source>
</evidence>
<feature type="transmembrane region" description="Helical" evidence="7">
    <location>
        <begin position="58"/>
        <end position="83"/>
    </location>
</feature>
<organism evidence="9 10">
    <name type="scientific">Corallococcus aberystwythensis</name>
    <dbReference type="NCBI Taxonomy" id="2316722"/>
    <lineage>
        <taxon>Bacteria</taxon>
        <taxon>Pseudomonadati</taxon>
        <taxon>Myxococcota</taxon>
        <taxon>Myxococcia</taxon>
        <taxon>Myxococcales</taxon>
        <taxon>Cystobacterineae</taxon>
        <taxon>Myxococcaceae</taxon>
        <taxon>Corallococcus</taxon>
    </lineage>
</organism>
<evidence type="ECO:0000256" key="4">
    <source>
        <dbReference type="ARBA" id="ARBA00022692"/>
    </source>
</evidence>
<dbReference type="InterPro" id="IPR020846">
    <property type="entry name" value="MFS_dom"/>
</dbReference>
<comment type="subcellular location">
    <subcellularLocation>
        <location evidence="1">Membrane</location>
    </subcellularLocation>
</comment>
<dbReference type="GO" id="GO:0016020">
    <property type="term" value="C:membrane"/>
    <property type="evidence" value="ECO:0007669"/>
    <property type="project" value="UniProtKB-SubCell"/>
</dbReference>
<evidence type="ECO:0000256" key="6">
    <source>
        <dbReference type="ARBA" id="ARBA00023136"/>
    </source>
</evidence>
<dbReference type="EMBL" id="RAWK01000605">
    <property type="protein sequence ID" value="RKH48882.1"/>
    <property type="molecule type" value="Genomic_DNA"/>
</dbReference>
<evidence type="ECO:0000256" key="5">
    <source>
        <dbReference type="ARBA" id="ARBA00022989"/>
    </source>
</evidence>
<dbReference type="GO" id="GO:0022857">
    <property type="term" value="F:transmembrane transporter activity"/>
    <property type="evidence" value="ECO:0007669"/>
    <property type="project" value="InterPro"/>
</dbReference>
<dbReference type="Gene3D" id="1.20.1250.20">
    <property type="entry name" value="MFS general substrate transporter like domains"/>
    <property type="match status" value="1"/>
</dbReference>
<dbReference type="InterPro" id="IPR036259">
    <property type="entry name" value="MFS_trans_sf"/>
</dbReference>
<reference evidence="10" key="1">
    <citation type="submission" date="2018-09" db="EMBL/GenBank/DDBJ databases">
        <authorList>
            <person name="Livingstone P.G."/>
            <person name="Whitworth D.E."/>
        </authorList>
    </citation>
    <scope>NUCLEOTIDE SEQUENCE [LARGE SCALE GENOMIC DNA]</scope>
    <source>
        <strain evidence="10">AB050A</strain>
    </source>
</reference>
<keyword evidence="3" id="KW-0813">Transport</keyword>
<evidence type="ECO:0000256" key="2">
    <source>
        <dbReference type="ARBA" id="ARBA00010992"/>
    </source>
</evidence>
<sequence>MREPVAQQGDGLGEKHLSTVRVSLIASVAALGGFLFGFDTAVINGAIGALERNFTAHAAAVGLSVSSALLGAAAGAVLAGRLADRHGRTRTMLATSLLFVASAAGSG</sequence>
<proteinExistence type="inferred from homology"/>
<evidence type="ECO:0000256" key="3">
    <source>
        <dbReference type="ARBA" id="ARBA00022448"/>
    </source>
</evidence>
<gene>
    <name evidence="9" type="ORF">D7W81_41670</name>
</gene>
<dbReference type="PANTHER" id="PTHR48023:SF4">
    <property type="entry name" value="D-XYLOSE-PROTON SYMPORTER-LIKE 2"/>
    <property type="match status" value="1"/>
</dbReference>
<dbReference type="InterPro" id="IPR050820">
    <property type="entry name" value="MFS_Sugar_Transporter"/>
</dbReference>
<keyword evidence="4 7" id="KW-0812">Transmembrane</keyword>
<evidence type="ECO:0000259" key="8">
    <source>
        <dbReference type="PROSITE" id="PS50850"/>
    </source>
</evidence>
<dbReference type="AlphaFoldDB" id="A0A3A8P8W6"/>
<comment type="similarity">
    <text evidence="2">Belongs to the major facilitator superfamily. Sugar transporter (TC 2.A.1.1) family.</text>
</comment>
<evidence type="ECO:0000313" key="9">
    <source>
        <dbReference type="EMBL" id="RKH48882.1"/>
    </source>
</evidence>
<dbReference type="PROSITE" id="PS50850">
    <property type="entry name" value="MFS"/>
    <property type="match status" value="1"/>
</dbReference>
<feature type="domain" description="Major facilitator superfamily (MFS) profile" evidence="8">
    <location>
        <begin position="25"/>
        <end position="107"/>
    </location>
</feature>
<dbReference type="Pfam" id="PF00083">
    <property type="entry name" value="Sugar_tr"/>
    <property type="match status" value="1"/>
</dbReference>
<dbReference type="Proteomes" id="UP000267003">
    <property type="component" value="Unassembled WGS sequence"/>
</dbReference>
<keyword evidence="5 7" id="KW-1133">Transmembrane helix</keyword>
<comment type="caution">
    <text evidence="9">The sequence shown here is derived from an EMBL/GenBank/DDBJ whole genome shotgun (WGS) entry which is preliminary data.</text>
</comment>